<dbReference type="SMART" id="SM00354">
    <property type="entry name" value="HTH_LACI"/>
    <property type="match status" value="1"/>
</dbReference>
<dbReference type="InterPro" id="IPR000843">
    <property type="entry name" value="HTH_LacI"/>
</dbReference>
<dbReference type="Proteomes" id="UP000007383">
    <property type="component" value="Chromosome"/>
</dbReference>
<dbReference type="PROSITE" id="PS50932">
    <property type="entry name" value="HTH_LACI_2"/>
    <property type="match status" value="1"/>
</dbReference>
<gene>
    <name evidence="5" type="ordered locus">Spiaf_2418</name>
</gene>
<name>H9ULQ6_SPIAZ</name>
<dbReference type="EMBL" id="CP003282">
    <property type="protein sequence ID" value="AFG38449.1"/>
    <property type="molecule type" value="Genomic_DNA"/>
</dbReference>
<dbReference type="CDD" id="cd06267">
    <property type="entry name" value="PBP1_LacI_sugar_binding-like"/>
    <property type="match status" value="1"/>
</dbReference>
<dbReference type="CDD" id="cd01392">
    <property type="entry name" value="HTH_LacI"/>
    <property type="match status" value="1"/>
</dbReference>
<organism evidence="5 6">
    <name type="scientific">Spirochaeta africana (strain ATCC 700263 / DSM 8902 / Z-7692)</name>
    <dbReference type="NCBI Taxonomy" id="889378"/>
    <lineage>
        <taxon>Bacteria</taxon>
        <taxon>Pseudomonadati</taxon>
        <taxon>Spirochaetota</taxon>
        <taxon>Spirochaetia</taxon>
        <taxon>Spirochaetales</taxon>
        <taxon>Spirochaetaceae</taxon>
        <taxon>Spirochaeta</taxon>
    </lineage>
</organism>
<dbReference type="PATRIC" id="fig|889378.3.peg.2394"/>
<dbReference type="KEGG" id="sfc:Spiaf_2418"/>
<dbReference type="SUPFAM" id="SSF53822">
    <property type="entry name" value="Periplasmic binding protein-like I"/>
    <property type="match status" value="1"/>
</dbReference>
<dbReference type="RefSeq" id="WP_014456431.1">
    <property type="nucleotide sequence ID" value="NC_017098.1"/>
</dbReference>
<proteinExistence type="predicted"/>
<evidence type="ECO:0000259" key="4">
    <source>
        <dbReference type="PROSITE" id="PS50932"/>
    </source>
</evidence>
<dbReference type="InterPro" id="IPR010982">
    <property type="entry name" value="Lambda_DNA-bd_dom_sf"/>
</dbReference>
<dbReference type="PANTHER" id="PTHR30146">
    <property type="entry name" value="LACI-RELATED TRANSCRIPTIONAL REPRESSOR"/>
    <property type="match status" value="1"/>
</dbReference>
<sequence length="341" mass="37278">MPARVSIITVADAAGVSTATVSQALRGIGRMSDETRQHVLAVAEQLGYRPNALAQRFVRQRADAIGFLLDGEPDQAFHNPFWFEIINGAHAVCAEHDMTLVLLHPAMVAQKGGFDVLFQEKRIDGLLFPDTPEHADWRRTAMKSSCPFVALGQPQVPSPHNWVDIDNQAAGRFMYHQIAARGYRRPVFISGPADIGIGTDRWRGFQAAARASRPGTLGARLCAAASTTNAARETTVSALQAEPDCDVIVTSHNIIAQGALQAAQQLGHRVPEDLGLITFDSYPLAAHSDPRVAAVDMDMYGLGSNAVRVLLEILHRPDGHWPVQHMLHLYRMQDGESLPHR</sequence>
<dbReference type="PANTHER" id="PTHR30146:SF109">
    <property type="entry name" value="HTH-TYPE TRANSCRIPTIONAL REGULATOR GALS"/>
    <property type="match status" value="1"/>
</dbReference>
<dbReference type="Gene3D" id="1.10.260.40">
    <property type="entry name" value="lambda repressor-like DNA-binding domains"/>
    <property type="match status" value="1"/>
</dbReference>
<dbReference type="GO" id="GO:0003700">
    <property type="term" value="F:DNA-binding transcription factor activity"/>
    <property type="evidence" value="ECO:0007669"/>
    <property type="project" value="TreeGrafter"/>
</dbReference>
<dbReference type="STRING" id="889378.Spiaf_2418"/>
<protein>
    <submittedName>
        <fullName evidence="5">Transcriptional regulator</fullName>
    </submittedName>
</protein>
<dbReference type="InterPro" id="IPR028082">
    <property type="entry name" value="Peripla_BP_I"/>
</dbReference>
<accession>H9ULQ6</accession>
<keyword evidence="1" id="KW-0805">Transcription regulation</keyword>
<evidence type="ECO:0000313" key="5">
    <source>
        <dbReference type="EMBL" id="AFG38449.1"/>
    </source>
</evidence>
<dbReference type="GO" id="GO:0000976">
    <property type="term" value="F:transcription cis-regulatory region binding"/>
    <property type="evidence" value="ECO:0007669"/>
    <property type="project" value="TreeGrafter"/>
</dbReference>
<feature type="domain" description="HTH lacI-type" evidence="4">
    <location>
        <begin position="5"/>
        <end position="59"/>
    </location>
</feature>
<dbReference type="SUPFAM" id="SSF47413">
    <property type="entry name" value="lambda repressor-like DNA-binding domains"/>
    <property type="match status" value="1"/>
</dbReference>
<dbReference type="AlphaFoldDB" id="H9ULQ6"/>
<dbReference type="eggNOG" id="COG1609">
    <property type="taxonomic scope" value="Bacteria"/>
</dbReference>
<dbReference type="HOGENOM" id="CLU_037628_6_2_12"/>
<dbReference type="Pfam" id="PF00356">
    <property type="entry name" value="LacI"/>
    <property type="match status" value="1"/>
</dbReference>
<keyword evidence="3" id="KW-0804">Transcription</keyword>
<keyword evidence="6" id="KW-1185">Reference proteome</keyword>
<keyword evidence="2" id="KW-0238">DNA-binding</keyword>
<dbReference type="Pfam" id="PF13377">
    <property type="entry name" value="Peripla_BP_3"/>
    <property type="match status" value="1"/>
</dbReference>
<evidence type="ECO:0000256" key="2">
    <source>
        <dbReference type="ARBA" id="ARBA00023125"/>
    </source>
</evidence>
<dbReference type="Gene3D" id="3.40.50.2300">
    <property type="match status" value="2"/>
</dbReference>
<evidence type="ECO:0000313" key="6">
    <source>
        <dbReference type="Proteomes" id="UP000007383"/>
    </source>
</evidence>
<evidence type="ECO:0000256" key="3">
    <source>
        <dbReference type="ARBA" id="ARBA00023163"/>
    </source>
</evidence>
<dbReference type="InterPro" id="IPR046335">
    <property type="entry name" value="LacI/GalR-like_sensor"/>
</dbReference>
<evidence type="ECO:0000256" key="1">
    <source>
        <dbReference type="ARBA" id="ARBA00023015"/>
    </source>
</evidence>
<reference evidence="6" key="1">
    <citation type="journal article" date="2013" name="Stand. Genomic Sci.">
        <title>Complete genome sequence of the halophilic bacterium Spirochaeta africana type strain (Z-7692(T)) from the alkaline Lake Magadi in the East African Rift.</title>
        <authorList>
            <person name="Liolos K."/>
            <person name="Abt B."/>
            <person name="Scheuner C."/>
            <person name="Teshima H."/>
            <person name="Held B."/>
            <person name="Lapidus A."/>
            <person name="Nolan M."/>
            <person name="Lucas S."/>
            <person name="Deshpande S."/>
            <person name="Cheng J.F."/>
            <person name="Tapia R."/>
            <person name="Goodwin L.A."/>
            <person name="Pitluck S."/>
            <person name="Pagani I."/>
            <person name="Ivanova N."/>
            <person name="Mavromatis K."/>
            <person name="Mikhailova N."/>
            <person name="Huntemann M."/>
            <person name="Pati A."/>
            <person name="Chen A."/>
            <person name="Palaniappan K."/>
            <person name="Land M."/>
            <person name="Rohde M."/>
            <person name="Tindall B.J."/>
            <person name="Detter J.C."/>
            <person name="Goker M."/>
            <person name="Bristow J."/>
            <person name="Eisen J.A."/>
            <person name="Markowitz V."/>
            <person name="Hugenholtz P."/>
            <person name="Woyke T."/>
            <person name="Klenk H.P."/>
            <person name="Kyrpides N.C."/>
        </authorList>
    </citation>
    <scope>NUCLEOTIDE SEQUENCE</scope>
    <source>
        <strain evidence="6">ATCC 700263 / DSM 8902 / Z-7692</strain>
    </source>
</reference>